<accession>A0A6L8RYK5</accession>
<reference evidence="6" key="2">
    <citation type="journal article" date="2020" name="Cell Host Microbe">
        <title>Functional and Genomic Variation between Human-Derived Isolates of Lachnospiraceae Reveals Inter- and Intra-Species Diversity.</title>
        <authorList>
            <person name="Sorbara M.T."/>
            <person name="Littmann E.R."/>
            <person name="Fontana E."/>
            <person name="Moody T.U."/>
            <person name="Kohout C.E."/>
            <person name="Gjonbalaj M."/>
            <person name="Eaton V."/>
            <person name="Seok R."/>
            <person name="Leiner I.M."/>
            <person name="Pamer E.G."/>
        </authorList>
    </citation>
    <scope>NUCLEOTIDE SEQUENCE</scope>
    <source>
        <strain evidence="6">MSK.10.16</strain>
    </source>
</reference>
<reference evidence="6" key="3">
    <citation type="submission" date="2020-02" db="EMBL/GenBank/DDBJ databases">
        <authorList>
            <person name="Littmann E."/>
            <person name="Sorbara M."/>
        </authorList>
    </citation>
    <scope>NUCLEOTIDE SEQUENCE</scope>
    <source>
        <strain evidence="6">MSK.10.16</strain>
    </source>
</reference>
<protein>
    <submittedName>
        <fullName evidence="5">Substrate-binding domain-containing protein</fullName>
    </submittedName>
    <submittedName>
        <fullName evidence="6">Sugar ABC transporter substrate-binding protein</fullName>
    </submittedName>
</protein>
<dbReference type="GO" id="GO:0030246">
    <property type="term" value="F:carbohydrate binding"/>
    <property type="evidence" value="ECO:0007669"/>
    <property type="project" value="UniProtKB-ARBA"/>
</dbReference>
<dbReference type="Proteomes" id="UP000472916">
    <property type="component" value="Unassembled WGS sequence"/>
</dbReference>
<dbReference type="AlphaFoldDB" id="A0A6L8RYK5"/>
<dbReference type="GeneID" id="93137501"/>
<evidence type="ECO:0000313" key="5">
    <source>
        <dbReference type="EMBL" id="MZK40355.1"/>
    </source>
</evidence>
<dbReference type="Pfam" id="PF13407">
    <property type="entry name" value="Peripla_BP_4"/>
    <property type="match status" value="1"/>
</dbReference>
<feature type="domain" description="Periplasmic binding protein" evidence="4">
    <location>
        <begin position="42"/>
        <end position="289"/>
    </location>
</feature>
<dbReference type="PANTHER" id="PTHR46847">
    <property type="entry name" value="D-ALLOSE-BINDING PERIPLASMIC PROTEIN-RELATED"/>
    <property type="match status" value="1"/>
</dbReference>
<reference evidence="5 7" key="1">
    <citation type="journal article" date="2019" name="Nat. Med.">
        <title>A library of human gut bacterial isolates paired with longitudinal multiomics data enables mechanistic microbiome research.</title>
        <authorList>
            <person name="Poyet M."/>
            <person name="Groussin M."/>
            <person name="Gibbons S.M."/>
            <person name="Avila-Pacheco J."/>
            <person name="Jiang X."/>
            <person name="Kearney S.M."/>
            <person name="Perrotta A.R."/>
            <person name="Berdy B."/>
            <person name="Zhao S."/>
            <person name="Lieberman T.D."/>
            <person name="Swanson P.K."/>
            <person name="Smith M."/>
            <person name="Roesemann S."/>
            <person name="Alexander J.E."/>
            <person name="Rich S.A."/>
            <person name="Livny J."/>
            <person name="Vlamakis H."/>
            <person name="Clish C."/>
            <person name="Bullock K."/>
            <person name="Deik A."/>
            <person name="Scott J."/>
            <person name="Pierce K.A."/>
            <person name="Xavier R.J."/>
            <person name="Alm E.J."/>
        </authorList>
    </citation>
    <scope>NUCLEOTIDE SEQUENCE [LARGE SCALE GENOMIC DNA]</scope>
    <source>
        <strain evidence="5 7">BIOML-A6</strain>
    </source>
</reference>
<evidence type="ECO:0000313" key="6">
    <source>
        <dbReference type="EMBL" id="NSE57696.1"/>
    </source>
</evidence>
<comment type="similarity">
    <text evidence="2">Belongs to the bacterial solute-binding protein 2 family.</text>
</comment>
<name>A0A6L8RYK5_9FIRM</name>
<dbReference type="GO" id="GO:0030313">
    <property type="term" value="C:cell envelope"/>
    <property type="evidence" value="ECO:0007669"/>
    <property type="project" value="UniProtKB-SubCell"/>
</dbReference>
<comment type="subcellular location">
    <subcellularLocation>
        <location evidence="1">Cell envelope</location>
    </subcellularLocation>
</comment>
<evidence type="ECO:0000256" key="2">
    <source>
        <dbReference type="ARBA" id="ARBA00007639"/>
    </source>
</evidence>
<dbReference type="CDD" id="cd19971">
    <property type="entry name" value="PBP1_ABC_sugar_binding-like"/>
    <property type="match status" value="1"/>
</dbReference>
<organism evidence="5 7">
    <name type="scientific">Dorea longicatena</name>
    <dbReference type="NCBI Taxonomy" id="88431"/>
    <lineage>
        <taxon>Bacteria</taxon>
        <taxon>Bacillati</taxon>
        <taxon>Bacillota</taxon>
        <taxon>Clostridia</taxon>
        <taxon>Lachnospirales</taxon>
        <taxon>Lachnospiraceae</taxon>
        <taxon>Dorea</taxon>
    </lineage>
</organism>
<gene>
    <name evidence="6" type="ORF">G4332_06100</name>
    <name evidence="5" type="ORF">GT528_01235</name>
</gene>
<comment type="caution">
    <text evidence="5">The sequence shown here is derived from an EMBL/GenBank/DDBJ whole genome shotgun (WGS) entry which is preliminary data.</text>
</comment>
<dbReference type="Gene3D" id="3.40.50.2300">
    <property type="match status" value="2"/>
</dbReference>
<dbReference type="SUPFAM" id="SSF53822">
    <property type="entry name" value="Periplasmic binding protein-like I"/>
    <property type="match status" value="1"/>
</dbReference>
<sequence>MRLDKKKMIAATIVACTTLFIAIGIHEKKDTRKQLKFGATYMTMNNPYFVNMDENIEESVQAKGDILITRDPLQDQKKQNEQIKDMINEGIDVLFLQPVDRNKVRPALELCKKKHIPVFVIDSEVSDTEAVVSTIVSDNYDAGVQCAKDMMKKKTSANIIIVNQKALNSINERVKGFRDTIKGHPQYKIVEEKESAAEFEIAMKVMEKIIYEKKNYDVVMGGNDPIALGCIAAMQMTDKTDQVMVYGVDGSPDGKAMIKAGFLEGTAAQSPIKIGEKAVQTAYSYLAGETVKKHVTIPVELITADNLKFYDMTGWQ</sequence>
<dbReference type="EMBL" id="WWSC01000001">
    <property type="protein sequence ID" value="MZK40355.1"/>
    <property type="molecule type" value="Genomic_DNA"/>
</dbReference>
<dbReference type="RefSeq" id="WP_130096176.1">
    <property type="nucleotide sequence ID" value="NZ_CP102280.1"/>
</dbReference>
<dbReference type="InterPro" id="IPR025997">
    <property type="entry name" value="SBP_2_dom"/>
</dbReference>
<evidence type="ECO:0000256" key="1">
    <source>
        <dbReference type="ARBA" id="ARBA00004196"/>
    </source>
</evidence>
<dbReference type="Proteomes" id="UP000724058">
    <property type="component" value="Unassembled WGS sequence"/>
</dbReference>
<dbReference type="InterPro" id="IPR028082">
    <property type="entry name" value="Peripla_BP_I"/>
</dbReference>
<proteinExistence type="inferred from homology"/>
<evidence type="ECO:0000259" key="4">
    <source>
        <dbReference type="Pfam" id="PF13407"/>
    </source>
</evidence>
<evidence type="ECO:0000313" key="7">
    <source>
        <dbReference type="Proteomes" id="UP000472916"/>
    </source>
</evidence>
<dbReference type="EMBL" id="JAAIOD010000006">
    <property type="protein sequence ID" value="NSE57696.1"/>
    <property type="molecule type" value="Genomic_DNA"/>
</dbReference>
<evidence type="ECO:0000256" key="3">
    <source>
        <dbReference type="ARBA" id="ARBA00022729"/>
    </source>
</evidence>
<keyword evidence="3" id="KW-0732">Signal</keyword>
<dbReference type="PANTHER" id="PTHR46847:SF1">
    <property type="entry name" value="D-ALLOSE-BINDING PERIPLASMIC PROTEIN-RELATED"/>
    <property type="match status" value="1"/>
</dbReference>